<keyword evidence="2" id="KW-1185">Reference proteome</keyword>
<name>A0A1G5IAZ8_9FIRM</name>
<dbReference type="STRING" id="1120976.SAMN03080606_02321"/>
<reference evidence="1 2" key="1">
    <citation type="submission" date="2016-10" db="EMBL/GenBank/DDBJ databases">
        <authorList>
            <person name="de Groot N.N."/>
        </authorList>
    </citation>
    <scope>NUCLEOTIDE SEQUENCE [LARGE SCALE GENOMIC DNA]</scope>
    <source>
        <strain evidence="1 2">DSM 18978</strain>
    </source>
</reference>
<sequence length="263" mass="28236">MQKKVLIKGAGDIATAVGHKLFRSGFKVVMTDVEKPTCIRRHVSFANSIYEGQWQVEGIMAKRAVTIQDITNILEDGAIPVIADGYGNIKNEMKFDFLVDAILAKKNTGTHIDDAPIVIGLGPGFVAGIDVDMVIETNRGHNLGRIIFHGCSEANTGVPGDIGGYTTERVLRAPAEGEIKNLKVIGDIVKKDDVIALVEDKEIKSNIAGIIRGLIYDGTTVSKGYKIGDVDPRGDISFVTTISDKGRCIAGGVLEAILMKSNE</sequence>
<dbReference type="NCBIfam" id="TIGR03309">
    <property type="entry name" value="matur_yqeB"/>
    <property type="match status" value="1"/>
</dbReference>
<dbReference type="RefSeq" id="WP_091543463.1">
    <property type="nucleotide sequence ID" value="NZ_FMUS01000014.1"/>
</dbReference>
<accession>A0A1G5IAZ8</accession>
<organism evidence="1 2">
    <name type="scientific">Alkaliphilus peptidifermentans DSM 18978</name>
    <dbReference type="NCBI Taxonomy" id="1120976"/>
    <lineage>
        <taxon>Bacteria</taxon>
        <taxon>Bacillati</taxon>
        <taxon>Bacillota</taxon>
        <taxon>Clostridia</taxon>
        <taxon>Peptostreptococcales</taxon>
        <taxon>Natronincolaceae</taxon>
        <taxon>Alkaliphilus</taxon>
    </lineage>
</organism>
<proteinExistence type="predicted"/>
<evidence type="ECO:0000313" key="1">
    <source>
        <dbReference type="EMBL" id="SCY73276.1"/>
    </source>
</evidence>
<gene>
    <name evidence="1" type="ORF">SAMN03080606_02321</name>
</gene>
<dbReference type="EMBL" id="FMUS01000014">
    <property type="protein sequence ID" value="SCY73276.1"/>
    <property type="molecule type" value="Genomic_DNA"/>
</dbReference>
<dbReference type="InterPro" id="IPR017695">
    <property type="entry name" value="Se-dep_Mo_hydrolase_YqeB"/>
</dbReference>
<dbReference type="AlphaFoldDB" id="A0A1G5IAZ8"/>
<dbReference type="OrthoDB" id="9815497at2"/>
<protein>
    <submittedName>
        <fullName evidence="1">Xanthine dehydrogenase accessory factor</fullName>
    </submittedName>
</protein>
<dbReference type="Proteomes" id="UP000198636">
    <property type="component" value="Unassembled WGS sequence"/>
</dbReference>
<evidence type="ECO:0000313" key="2">
    <source>
        <dbReference type="Proteomes" id="UP000198636"/>
    </source>
</evidence>